<feature type="region of interest" description="Disordered" evidence="1">
    <location>
        <begin position="151"/>
        <end position="179"/>
    </location>
</feature>
<keyword evidence="3" id="KW-1185">Reference proteome</keyword>
<proteinExistence type="predicted"/>
<evidence type="ECO:0008006" key="4">
    <source>
        <dbReference type="Google" id="ProtNLM"/>
    </source>
</evidence>
<evidence type="ECO:0000313" key="3">
    <source>
        <dbReference type="Proteomes" id="UP001595867"/>
    </source>
</evidence>
<organism evidence="2 3">
    <name type="scientific">Actinoplanes subglobosus</name>
    <dbReference type="NCBI Taxonomy" id="1547892"/>
    <lineage>
        <taxon>Bacteria</taxon>
        <taxon>Bacillati</taxon>
        <taxon>Actinomycetota</taxon>
        <taxon>Actinomycetes</taxon>
        <taxon>Micromonosporales</taxon>
        <taxon>Micromonosporaceae</taxon>
        <taxon>Actinoplanes</taxon>
    </lineage>
</organism>
<evidence type="ECO:0000313" key="2">
    <source>
        <dbReference type="EMBL" id="MFC4066201.1"/>
    </source>
</evidence>
<dbReference type="Proteomes" id="UP001595867">
    <property type="component" value="Unassembled WGS sequence"/>
</dbReference>
<sequence>MVSNSGANGTSAVHHGSVTHAAAEVKDTAMEQAHRVGAEARAQVRTVVSEVRDKLGEQARTQSDTLVTFLREAVGNLDEMRGDRQDTPAATVVARVADSGRQFADYLDRHGPEGVLQEVEDFARRRPGAFLASALAAGFVIGRLGKGIAGAESHGAESTAGSPPDGDTVVSPDPAAGPQTLLDEFTRLQQHRVVRP</sequence>
<dbReference type="EMBL" id="JBHSBL010000015">
    <property type="protein sequence ID" value="MFC4066201.1"/>
    <property type="molecule type" value="Genomic_DNA"/>
</dbReference>
<dbReference type="RefSeq" id="WP_378067174.1">
    <property type="nucleotide sequence ID" value="NZ_JBHSBL010000015.1"/>
</dbReference>
<gene>
    <name evidence="2" type="ORF">ACFO0C_14800</name>
</gene>
<protein>
    <recommendedName>
        <fullName evidence="4">DUF3618 domain-containing protein</fullName>
    </recommendedName>
</protein>
<reference evidence="3" key="1">
    <citation type="journal article" date="2019" name="Int. J. Syst. Evol. Microbiol.">
        <title>The Global Catalogue of Microorganisms (GCM) 10K type strain sequencing project: providing services to taxonomists for standard genome sequencing and annotation.</title>
        <authorList>
            <consortium name="The Broad Institute Genomics Platform"/>
            <consortium name="The Broad Institute Genome Sequencing Center for Infectious Disease"/>
            <person name="Wu L."/>
            <person name="Ma J."/>
        </authorList>
    </citation>
    <scope>NUCLEOTIDE SEQUENCE [LARGE SCALE GENOMIC DNA]</scope>
    <source>
        <strain evidence="3">TBRC 5832</strain>
    </source>
</reference>
<comment type="caution">
    <text evidence="2">The sequence shown here is derived from an EMBL/GenBank/DDBJ whole genome shotgun (WGS) entry which is preliminary data.</text>
</comment>
<feature type="compositionally biased region" description="Polar residues" evidence="1">
    <location>
        <begin position="1"/>
        <end position="11"/>
    </location>
</feature>
<evidence type="ECO:0000256" key="1">
    <source>
        <dbReference type="SAM" id="MobiDB-lite"/>
    </source>
</evidence>
<feature type="region of interest" description="Disordered" evidence="1">
    <location>
        <begin position="1"/>
        <end position="20"/>
    </location>
</feature>
<accession>A0ABV8IQE4</accession>
<name>A0ABV8IQE4_9ACTN</name>